<dbReference type="RefSeq" id="XP_062735262.1">
    <property type="nucleotide sequence ID" value="XM_062876647.1"/>
</dbReference>
<keyword evidence="2" id="KW-1185">Reference proteome</keyword>
<reference evidence="1 2" key="1">
    <citation type="journal article" date="2023" name="bioRxiv">
        <title>High-quality genome assemblies of four members of thePodospora anserinaspecies complex.</title>
        <authorList>
            <person name="Ament-Velasquez S.L."/>
            <person name="Vogan A.A."/>
            <person name="Wallerman O."/>
            <person name="Hartmann F."/>
            <person name="Gautier V."/>
            <person name="Silar P."/>
            <person name="Giraud T."/>
            <person name="Johannesson H."/>
        </authorList>
    </citation>
    <scope>NUCLEOTIDE SEQUENCE [LARGE SCALE GENOMIC DNA]</scope>
    <source>
        <strain evidence="1 2">CBS 112042</strain>
    </source>
</reference>
<protein>
    <submittedName>
        <fullName evidence="1">Uncharacterized protein</fullName>
    </submittedName>
</protein>
<proteinExistence type="predicted"/>
<evidence type="ECO:0000313" key="2">
    <source>
        <dbReference type="Proteomes" id="UP001322138"/>
    </source>
</evidence>
<comment type="caution">
    <text evidence="1">The sequence shown here is derived from an EMBL/GenBank/DDBJ whole genome shotgun (WGS) entry which is preliminary data.</text>
</comment>
<dbReference type="GeneID" id="87896129"/>
<accession>A0ABR0FQQ8</accession>
<dbReference type="EMBL" id="JAFFGZ010000004">
    <property type="protein sequence ID" value="KAK4646286.1"/>
    <property type="molecule type" value="Genomic_DNA"/>
</dbReference>
<organism evidence="1 2">
    <name type="scientific">Podospora bellae-mahoneyi</name>
    <dbReference type="NCBI Taxonomy" id="2093777"/>
    <lineage>
        <taxon>Eukaryota</taxon>
        <taxon>Fungi</taxon>
        <taxon>Dikarya</taxon>
        <taxon>Ascomycota</taxon>
        <taxon>Pezizomycotina</taxon>
        <taxon>Sordariomycetes</taxon>
        <taxon>Sordariomycetidae</taxon>
        <taxon>Sordariales</taxon>
        <taxon>Podosporaceae</taxon>
        <taxon>Podospora</taxon>
    </lineage>
</organism>
<name>A0ABR0FQQ8_9PEZI</name>
<sequence length="63" mass="6703">MGSTKKNLANVLLKAVLRAQPKEKTWIDTSGLTISIMLERTTFQGIGWSAVGRAAGGVEEGIT</sequence>
<evidence type="ECO:0000313" key="1">
    <source>
        <dbReference type="EMBL" id="KAK4646286.1"/>
    </source>
</evidence>
<gene>
    <name evidence="1" type="ORF">QC761_209100</name>
</gene>
<dbReference type="Proteomes" id="UP001322138">
    <property type="component" value="Unassembled WGS sequence"/>
</dbReference>